<evidence type="ECO:0000256" key="4">
    <source>
        <dbReference type="RuleBase" id="RU367058"/>
    </source>
</evidence>
<keyword evidence="4" id="KW-0067">ATP-binding</keyword>
<dbReference type="GO" id="GO:0005829">
    <property type="term" value="C:cytosol"/>
    <property type="evidence" value="ECO:0000318"/>
    <property type="project" value="GO_Central"/>
</dbReference>
<dbReference type="InterPro" id="IPR043129">
    <property type="entry name" value="ATPase_NBD"/>
</dbReference>
<dbReference type="InterPro" id="IPR018484">
    <property type="entry name" value="FGGY_N"/>
</dbReference>
<dbReference type="STRING" id="45351.A7T2E4"/>
<keyword evidence="4" id="KW-0547">Nucleotide-binding</keyword>
<dbReference type="GO" id="GO:0005524">
    <property type="term" value="F:ATP binding"/>
    <property type="evidence" value="ECO:0007669"/>
    <property type="project" value="UniProtKB-KW"/>
</dbReference>
<keyword evidence="3 4" id="KW-0418">Kinase</keyword>
<name>A7T2E4_NEMVE</name>
<comment type="catalytic activity">
    <reaction evidence="4">
        <text>D-xylulose + ATP = D-xylulose 5-phosphate + ADP + H(+)</text>
        <dbReference type="Rhea" id="RHEA:10964"/>
        <dbReference type="ChEBI" id="CHEBI:15378"/>
        <dbReference type="ChEBI" id="CHEBI:17140"/>
        <dbReference type="ChEBI" id="CHEBI:30616"/>
        <dbReference type="ChEBI" id="CHEBI:57737"/>
        <dbReference type="ChEBI" id="CHEBI:456216"/>
        <dbReference type="EC" id="2.7.1.17"/>
    </reaction>
</comment>
<evidence type="ECO:0000313" key="7">
    <source>
        <dbReference type="Proteomes" id="UP000001593"/>
    </source>
</evidence>
<evidence type="ECO:0000256" key="3">
    <source>
        <dbReference type="ARBA" id="ARBA00022777"/>
    </source>
</evidence>
<proteinExistence type="inferred from homology"/>
<organism evidence="6 7">
    <name type="scientific">Nematostella vectensis</name>
    <name type="common">Starlet sea anemone</name>
    <dbReference type="NCBI Taxonomy" id="45351"/>
    <lineage>
        <taxon>Eukaryota</taxon>
        <taxon>Metazoa</taxon>
        <taxon>Cnidaria</taxon>
        <taxon>Anthozoa</taxon>
        <taxon>Hexacorallia</taxon>
        <taxon>Actiniaria</taxon>
        <taxon>Edwardsiidae</taxon>
        <taxon>Nematostella</taxon>
    </lineage>
</organism>
<keyword evidence="4" id="KW-0119">Carbohydrate metabolism</keyword>
<dbReference type="PANTHER" id="PTHR10196">
    <property type="entry name" value="SUGAR KINASE"/>
    <property type="match status" value="1"/>
</dbReference>
<keyword evidence="2 4" id="KW-0808">Transferase</keyword>
<dbReference type="OMA" id="WIKEWIQ"/>
<feature type="domain" description="Carbohydrate kinase FGGY N-terminal" evidence="5">
    <location>
        <begin position="132"/>
        <end position="283"/>
    </location>
</feature>
<dbReference type="FunFam" id="3.30.420.40:FF:000676">
    <property type="entry name" value="Predicted protein"/>
    <property type="match status" value="1"/>
</dbReference>
<sequence>MASPTFLGFDLSTQQLKAIAVDNGLNVTHEASVHFDSDLPEFKTDGGVHKHNDGCTFTAPCLMWVKALDMVLRRLKEKGFDFKTVACLSGTGQQHGSVYWKNGAQNVLRSLKKDSSFAEQLKDYFVVGDSPIWMDSSTSSQCRFLENTVGGPQKLAEITGSTAYERFTGNQIAKIYQTKRESYNECERISLVSSFLASLFIGDYAPIDYSDGSGMNLLNIVKKDWEDTCLEACAPGLRERLGSPCPSQAQIGTISSYLVERHSFSVSCKVVAFTGDNPASLAGMRLAEGDIALSLGTSDSLMIWLKTPQPKLEGHIFVNPVDIRSPNNRTPPKSSKCVRWLCFKEICYRRRSR</sequence>
<dbReference type="GO" id="GO:0004856">
    <property type="term" value="F:D-xylulokinase activity"/>
    <property type="evidence" value="ECO:0000318"/>
    <property type="project" value="GO_Central"/>
</dbReference>
<evidence type="ECO:0000256" key="1">
    <source>
        <dbReference type="ARBA" id="ARBA00009156"/>
    </source>
</evidence>
<reference evidence="6 7" key="1">
    <citation type="journal article" date="2007" name="Science">
        <title>Sea anemone genome reveals ancestral eumetazoan gene repertoire and genomic organization.</title>
        <authorList>
            <person name="Putnam N.H."/>
            <person name="Srivastava M."/>
            <person name="Hellsten U."/>
            <person name="Dirks B."/>
            <person name="Chapman J."/>
            <person name="Salamov A."/>
            <person name="Terry A."/>
            <person name="Shapiro H."/>
            <person name="Lindquist E."/>
            <person name="Kapitonov V.V."/>
            <person name="Jurka J."/>
            <person name="Genikhovich G."/>
            <person name="Grigoriev I.V."/>
            <person name="Lucas S.M."/>
            <person name="Steele R.E."/>
            <person name="Finnerty J.R."/>
            <person name="Technau U."/>
            <person name="Martindale M.Q."/>
            <person name="Rokhsar D.S."/>
        </authorList>
    </citation>
    <scope>NUCLEOTIDE SEQUENCE [LARGE SCALE GENOMIC DNA]</scope>
    <source>
        <strain evidence="7">CH2 X CH6</strain>
    </source>
</reference>
<dbReference type="Proteomes" id="UP000001593">
    <property type="component" value="Unassembled WGS sequence"/>
</dbReference>
<dbReference type="EMBL" id="DS470239">
    <property type="protein sequence ID" value="EDO29870.1"/>
    <property type="molecule type" value="Genomic_DNA"/>
</dbReference>
<evidence type="ECO:0000256" key="2">
    <source>
        <dbReference type="ARBA" id="ARBA00022679"/>
    </source>
</evidence>
<dbReference type="CDD" id="cd07776">
    <property type="entry name" value="ASKHA_NBD_FGGY_SpXK-like"/>
    <property type="match status" value="1"/>
</dbReference>
<dbReference type="PANTHER" id="PTHR10196:SF57">
    <property type="entry name" value="XYLULOSE KINASE"/>
    <property type="match status" value="1"/>
</dbReference>
<dbReference type="Gene3D" id="3.30.420.40">
    <property type="match status" value="1"/>
</dbReference>
<protein>
    <recommendedName>
        <fullName evidence="4">Xylulose kinase</fullName>
        <ecNumber evidence="4">2.7.1.17</ecNumber>
    </recommendedName>
</protein>
<dbReference type="EC" id="2.7.1.17" evidence="4"/>
<evidence type="ECO:0000313" key="6">
    <source>
        <dbReference type="EMBL" id="EDO29870.1"/>
    </source>
</evidence>
<dbReference type="HOGENOM" id="CLU_016149_1_0_1"/>
<gene>
    <name evidence="6" type="ORF">NEMVEDRAFT_v1g221339</name>
</gene>
<keyword evidence="7" id="KW-1185">Reference proteome</keyword>
<dbReference type="InterPro" id="IPR042024">
    <property type="entry name" value="D-XK_euk"/>
</dbReference>
<accession>A7T2E4</accession>
<evidence type="ECO:0000259" key="5">
    <source>
        <dbReference type="Pfam" id="PF00370"/>
    </source>
</evidence>
<dbReference type="Pfam" id="PF00370">
    <property type="entry name" value="FGGY_N"/>
    <property type="match status" value="1"/>
</dbReference>
<dbReference type="GO" id="GO:0042732">
    <property type="term" value="P:D-xylose metabolic process"/>
    <property type="evidence" value="ECO:0007669"/>
    <property type="project" value="UniProtKB-UniRule"/>
</dbReference>
<dbReference type="SUPFAM" id="SSF53067">
    <property type="entry name" value="Actin-like ATPase domain"/>
    <property type="match status" value="1"/>
</dbReference>
<keyword evidence="4" id="KW-0859">Xylose metabolism</keyword>
<dbReference type="GO" id="GO:0005997">
    <property type="term" value="P:xylulose metabolic process"/>
    <property type="evidence" value="ECO:0000318"/>
    <property type="project" value="GO_Central"/>
</dbReference>
<dbReference type="InParanoid" id="A7T2E4"/>
<dbReference type="AlphaFoldDB" id="A7T2E4"/>
<dbReference type="PhylomeDB" id="A7T2E4"/>
<comment type="function">
    <text evidence="4">Phosphorylates D-xylulose to produce D-xylulose 5-phosphate, a molecule that may play an important role in the regulation of glucose metabolism and lipogenesis.</text>
</comment>
<dbReference type="eggNOG" id="KOG2531">
    <property type="taxonomic scope" value="Eukaryota"/>
</dbReference>
<comment type="similarity">
    <text evidence="1 4">Belongs to the FGGY kinase family.</text>
</comment>